<protein>
    <recommendedName>
        <fullName evidence="5">DUF3329 domain-containing protein</fullName>
    </recommendedName>
</protein>
<reference evidence="3 4" key="1">
    <citation type="submission" date="2016-10" db="EMBL/GenBank/DDBJ databases">
        <authorList>
            <person name="Varghese N."/>
            <person name="Submissions S."/>
        </authorList>
    </citation>
    <scope>NUCLEOTIDE SEQUENCE [LARGE SCALE GENOMIC DNA]</scope>
    <source>
        <strain evidence="4">YIM D21,KCTC 23444,ACCC 10710</strain>
    </source>
</reference>
<accession>A0A1I1XNP8</accession>
<evidence type="ECO:0000313" key="3">
    <source>
        <dbReference type="EMBL" id="SFE08956.1"/>
    </source>
</evidence>
<keyword evidence="2" id="KW-0472">Membrane</keyword>
<evidence type="ECO:0000313" key="4">
    <source>
        <dbReference type="Proteomes" id="UP000325289"/>
    </source>
</evidence>
<evidence type="ECO:0000256" key="1">
    <source>
        <dbReference type="SAM" id="MobiDB-lite"/>
    </source>
</evidence>
<sequence>MQEYDVDYSSSDTFCRCGAAGPVSRDGPRRRDAVASREVRAGQPSRGGKTARCPPWTVAAPHGMIRNMFDLQTPFLKPLWRRVAITVVTLLWALVEIAGGNVGWAVLFGAAGLWCGYQFFVVWDPETVDARAAAQRPSRREDGED</sequence>
<gene>
    <name evidence="3" type="ORF">SAMN04515678_10675</name>
</gene>
<keyword evidence="2" id="KW-0812">Transmembrane</keyword>
<feature type="compositionally biased region" description="Basic and acidic residues" evidence="1">
    <location>
        <begin position="26"/>
        <end position="40"/>
    </location>
</feature>
<keyword evidence="2" id="KW-1133">Transmembrane helix</keyword>
<name>A0A1I1XNP8_9RHOB</name>
<proteinExistence type="predicted"/>
<feature type="transmembrane region" description="Helical" evidence="2">
    <location>
        <begin position="104"/>
        <end position="123"/>
    </location>
</feature>
<dbReference type="EMBL" id="FOMS01000006">
    <property type="protein sequence ID" value="SFE08956.1"/>
    <property type="molecule type" value="Genomic_DNA"/>
</dbReference>
<feature type="region of interest" description="Disordered" evidence="1">
    <location>
        <begin position="22"/>
        <end position="53"/>
    </location>
</feature>
<evidence type="ECO:0000256" key="2">
    <source>
        <dbReference type="SAM" id="Phobius"/>
    </source>
</evidence>
<dbReference type="Proteomes" id="UP000325289">
    <property type="component" value="Unassembled WGS sequence"/>
</dbReference>
<feature type="transmembrane region" description="Helical" evidence="2">
    <location>
        <begin position="79"/>
        <end position="98"/>
    </location>
</feature>
<dbReference type="AlphaFoldDB" id="A0A1I1XNP8"/>
<evidence type="ECO:0008006" key="5">
    <source>
        <dbReference type="Google" id="ProtNLM"/>
    </source>
</evidence>
<keyword evidence="4" id="KW-1185">Reference proteome</keyword>
<organism evidence="3 4">
    <name type="scientific">Roseivivax sediminis</name>
    <dbReference type="NCBI Taxonomy" id="936889"/>
    <lineage>
        <taxon>Bacteria</taxon>
        <taxon>Pseudomonadati</taxon>
        <taxon>Pseudomonadota</taxon>
        <taxon>Alphaproteobacteria</taxon>
        <taxon>Rhodobacterales</taxon>
        <taxon>Roseobacteraceae</taxon>
        <taxon>Roseivivax</taxon>
    </lineage>
</organism>